<dbReference type="InterPro" id="IPR000600">
    <property type="entry name" value="ROK"/>
</dbReference>
<dbReference type="Proteomes" id="UP000319700">
    <property type="component" value="Unassembled WGS sequence"/>
</dbReference>
<dbReference type="PANTHER" id="PTHR18964:SF149">
    <property type="entry name" value="BIFUNCTIONAL UDP-N-ACETYLGLUCOSAMINE 2-EPIMERASE_N-ACETYLMANNOSAMINE KINASE"/>
    <property type="match status" value="1"/>
</dbReference>
<evidence type="ECO:0000256" key="1">
    <source>
        <dbReference type="ARBA" id="ARBA00006479"/>
    </source>
</evidence>
<proteinExistence type="inferred from homology"/>
<evidence type="ECO:0000313" key="2">
    <source>
        <dbReference type="EMBL" id="TPG32629.1"/>
    </source>
</evidence>
<dbReference type="PANTHER" id="PTHR18964">
    <property type="entry name" value="ROK (REPRESSOR, ORF, KINASE) FAMILY"/>
    <property type="match status" value="1"/>
</dbReference>
<dbReference type="RefSeq" id="WP_140511715.1">
    <property type="nucleotide sequence ID" value="NZ_RCZH01000024.1"/>
</dbReference>
<dbReference type="Pfam" id="PF00480">
    <property type="entry name" value="ROK"/>
    <property type="match status" value="1"/>
</dbReference>
<evidence type="ECO:0000313" key="3">
    <source>
        <dbReference type="Proteomes" id="UP000319700"/>
    </source>
</evidence>
<accession>A0A502E6P5</accession>
<dbReference type="InterPro" id="IPR043129">
    <property type="entry name" value="ATPase_NBD"/>
</dbReference>
<dbReference type="OrthoDB" id="9810372at2"/>
<dbReference type="EMBL" id="RCZH01000024">
    <property type="protein sequence ID" value="TPG32629.1"/>
    <property type="molecule type" value="Genomic_DNA"/>
</dbReference>
<dbReference type="AlphaFoldDB" id="A0A502E6P5"/>
<dbReference type="Gene3D" id="3.30.420.40">
    <property type="match status" value="2"/>
</dbReference>
<comment type="caution">
    <text evidence="2">The sequence shown here is derived from an EMBL/GenBank/DDBJ whole genome shotgun (WGS) entry which is preliminary data.</text>
</comment>
<sequence>MSERKIIGVDMGGTKIHTSLILGKEIISECIIDTPAKESEKVVLDRLIRAIEQVYQPGCEGIGIGVPSVVDWKEGIVYDVVAIPSWKEVHLKKILEEHFKIPVYVNNDSNCFALGENFFGKGINTRNFVGVTIGTGLGSGIIIENKLYQGVNTGAGEIGSISYKEGIIEQYCASEFFISRGLDGEELYLRAKKGDPEALEVFKDYGKNLSEVVKIVLYAYDPETIILGGSISNAYEFFIDAVWQGLQDFMFPVELKKLKIEKSELKNSAVLGAAALVYNFNLETA</sequence>
<keyword evidence="3" id="KW-1185">Reference proteome</keyword>
<gene>
    <name evidence="2" type="ORF">EAH81_25425</name>
</gene>
<protein>
    <submittedName>
        <fullName evidence="2">ROK family protein</fullName>
    </submittedName>
</protein>
<dbReference type="SUPFAM" id="SSF53067">
    <property type="entry name" value="Actin-like ATPase domain"/>
    <property type="match status" value="1"/>
</dbReference>
<reference evidence="2 3" key="1">
    <citation type="journal article" date="2019" name="Environ. Microbiol.">
        <title>Species interactions and distinct microbial communities in high Arctic permafrost affected cryosols are associated with the CH4 and CO2 gas fluxes.</title>
        <authorList>
            <person name="Altshuler I."/>
            <person name="Hamel J."/>
            <person name="Turney S."/>
            <person name="Magnuson E."/>
            <person name="Levesque R."/>
            <person name="Greer C."/>
            <person name="Whyte L.G."/>
        </authorList>
    </citation>
    <scope>NUCLEOTIDE SEQUENCE [LARGE SCALE GENOMIC DNA]</scope>
    <source>
        <strain evidence="2 3">42</strain>
    </source>
</reference>
<organism evidence="2 3">
    <name type="scientific">Flavobacterium pectinovorum</name>
    <dbReference type="NCBI Taxonomy" id="29533"/>
    <lineage>
        <taxon>Bacteria</taxon>
        <taxon>Pseudomonadati</taxon>
        <taxon>Bacteroidota</taxon>
        <taxon>Flavobacteriia</taxon>
        <taxon>Flavobacteriales</taxon>
        <taxon>Flavobacteriaceae</taxon>
        <taxon>Flavobacterium</taxon>
    </lineage>
</organism>
<name>A0A502E6P5_9FLAO</name>
<comment type="similarity">
    <text evidence="1">Belongs to the ROK (NagC/XylR) family.</text>
</comment>